<dbReference type="EMBL" id="QGGH01000011">
    <property type="protein sequence ID" value="PWJ88449.1"/>
    <property type="molecule type" value="Genomic_DNA"/>
</dbReference>
<evidence type="ECO:0000313" key="1">
    <source>
        <dbReference type="EMBL" id="PWJ88449.1"/>
    </source>
</evidence>
<reference evidence="1 2" key="1">
    <citation type="submission" date="2018-05" db="EMBL/GenBank/DDBJ databases">
        <title>Genomic Encyclopedia of Type Strains, Phase IV (KMG-IV): sequencing the most valuable type-strain genomes for metagenomic binning, comparative biology and taxonomic classification.</title>
        <authorList>
            <person name="Goeker M."/>
        </authorList>
    </citation>
    <scope>NUCLEOTIDE SEQUENCE [LARGE SCALE GENOMIC DNA]</scope>
    <source>
        <strain evidence="1 2">DSM 2626</strain>
    </source>
</reference>
<dbReference type="RefSeq" id="WP_109670544.1">
    <property type="nucleotide sequence ID" value="NZ_QGGH01000011.1"/>
</dbReference>
<dbReference type="GeneID" id="61054943"/>
<gene>
    <name evidence="1" type="ORF">C8D77_111172</name>
</gene>
<sequence>MNLRILKKLSKRAAPLLPLIGDKREQFRAEHHNTGNNFIGGTLIMARKHWERGRSVHDECISQCEIKRPAPKGKGWLWMAPPDHPRKGTVMVGAMSGYYEPEWDEECAWSALENLVRCHFTDWNPSHQDTPKVLRRLDTPSEVFGAAREMVAELSA</sequence>
<protein>
    <submittedName>
        <fullName evidence="1">Uncharacterized protein</fullName>
    </submittedName>
</protein>
<evidence type="ECO:0000313" key="2">
    <source>
        <dbReference type="Proteomes" id="UP000245631"/>
    </source>
</evidence>
<dbReference type="Proteomes" id="UP000245631">
    <property type="component" value="Unassembled WGS sequence"/>
</dbReference>
<dbReference type="AlphaFoldDB" id="A0A8E3B2Z2"/>
<proteinExistence type="predicted"/>
<name>A0A8E3B2Z2_RHILI</name>
<accession>A0A8E3B2Z2</accession>
<organism evidence="1 2">
    <name type="scientific">Rhizobium loti</name>
    <name type="common">Mesorhizobium loti</name>
    <dbReference type="NCBI Taxonomy" id="381"/>
    <lineage>
        <taxon>Bacteria</taxon>
        <taxon>Pseudomonadati</taxon>
        <taxon>Pseudomonadota</taxon>
        <taxon>Alphaproteobacteria</taxon>
        <taxon>Hyphomicrobiales</taxon>
        <taxon>Phyllobacteriaceae</taxon>
        <taxon>Mesorhizobium</taxon>
    </lineage>
</organism>
<comment type="caution">
    <text evidence="1">The sequence shown here is derived from an EMBL/GenBank/DDBJ whole genome shotgun (WGS) entry which is preliminary data.</text>
</comment>